<dbReference type="SUPFAM" id="SSF52540">
    <property type="entry name" value="P-loop containing nucleoside triphosphate hydrolases"/>
    <property type="match status" value="1"/>
</dbReference>
<dbReference type="GO" id="GO:0016887">
    <property type="term" value="F:ATP hydrolysis activity"/>
    <property type="evidence" value="ECO:0007669"/>
    <property type="project" value="InterPro"/>
</dbReference>
<reference evidence="2 3" key="1">
    <citation type="submission" date="2014-03" db="EMBL/GenBank/DDBJ databases">
        <title>Genome of Haematobacter massiliensis CCUG 47968.</title>
        <authorList>
            <person name="Wang D."/>
            <person name="Wang G."/>
        </authorList>
    </citation>
    <scope>NUCLEOTIDE SEQUENCE [LARGE SCALE GENOMIC DNA]</scope>
    <source>
        <strain evidence="2 3">CCUG 47968</strain>
    </source>
</reference>
<evidence type="ECO:0000313" key="2">
    <source>
        <dbReference type="EMBL" id="KFI26996.1"/>
    </source>
</evidence>
<dbReference type="AlphaFoldDB" id="A0A086XY96"/>
<dbReference type="Pfam" id="PF13401">
    <property type="entry name" value="AAA_22"/>
    <property type="match status" value="1"/>
</dbReference>
<evidence type="ECO:0000259" key="1">
    <source>
        <dbReference type="SMART" id="SM00382"/>
    </source>
</evidence>
<dbReference type="EMBL" id="JGYG01000013">
    <property type="protein sequence ID" value="KFI26996.1"/>
    <property type="molecule type" value="Genomic_DNA"/>
</dbReference>
<dbReference type="PANTHER" id="PTHR35894:SF1">
    <property type="entry name" value="PHOSPHORIBULOKINASE _ URIDINE KINASE FAMILY"/>
    <property type="match status" value="1"/>
</dbReference>
<evidence type="ECO:0000313" key="3">
    <source>
        <dbReference type="Proteomes" id="UP000028826"/>
    </source>
</evidence>
<name>A0A086XY96_9RHOB</name>
<feature type="domain" description="AAA+ ATPase" evidence="1">
    <location>
        <begin position="47"/>
        <end position="171"/>
    </location>
</feature>
<sequence>MAPQQLYAEFFGLRERPFTLLPDPSFLYWSAQHRRAFSVLEFGILSRAPITLITGEIGSGKTTLLRELLNRLEEDVTIGLVSNAQGGRGELLQWVLNALAVPITPGETYVQMFQKLQEFLITEYAAGRRVILIFDEAQNLSIEGLEELRLLTNINSGKDELIQLILVGQPELKAMVLHPNMRQLAQRVAASFHLNAMDADAVAGYIAHRLVKAGGTGTEFTPGAATAIHAATRGVPRLVNQLCDFCMLYAWSSETPQVTEETVQNVLEDQVFFGANALGPEEEETTA</sequence>
<comment type="caution">
    <text evidence="2">The sequence shown here is derived from an EMBL/GenBank/DDBJ whole genome shotgun (WGS) entry which is preliminary data.</text>
</comment>
<dbReference type="InterPro" id="IPR052026">
    <property type="entry name" value="ExeA_AAA_ATPase_DNA-bind"/>
</dbReference>
<organism evidence="2 3">
    <name type="scientific">Haematobacter massiliensis</name>
    <dbReference type="NCBI Taxonomy" id="195105"/>
    <lineage>
        <taxon>Bacteria</taxon>
        <taxon>Pseudomonadati</taxon>
        <taxon>Pseudomonadota</taxon>
        <taxon>Alphaproteobacteria</taxon>
        <taxon>Rhodobacterales</taxon>
        <taxon>Paracoccaceae</taxon>
        <taxon>Haematobacter</taxon>
    </lineage>
</organism>
<dbReference type="STRING" id="195105.CN97_02285"/>
<dbReference type="Proteomes" id="UP000028826">
    <property type="component" value="Unassembled WGS sequence"/>
</dbReference>
<keyword evidence="3" id="KW-1185">Reference proteome</keyword>
<dbReference type="PANTHER" id="PTHR35894">
    <property type="entry name" value="GENERAL SECRETION PATHWAY PROTEIN A-RELATED"/>
    <property type="match status" value="1"/>
</dbReference>
<dbReference type="eggNOG" id="COG3267">
    <property type="taxonomic scope" value="Bacteria"/>
</dbReference>
<dbReference type="RefSeq" id="WP_035713555.1">
    <property type="nucleotide sequence ID" value="NZ_JGYG01000013.1"/>
</dbReference>
<dbReference type="InterPro" id="IPR049945">
    <property type="entry name" value="AAA_22"/>
</dbReference>
<dbReference type="InterPro" id="IPR027417">
    <property type="entry name" value="P-loop_NTPase"/>
</dbReference>
<dbReference type="Gene3D" id="3.40.50.300">
    <property type="entry name" value="P-loop containing nucleotide triphosphate hydrolases"/>
    <property type="match status" value="1"/>
</dbReference>
<dbReference type="SMART" id="SM00382">
    <property type="entry name" value="AAA"/>
    <property type="match status" value="1"/>
</dbReference>
<dbReference type="OrthoDB" id="7828921at2"/>
<gene>
    <name evidence="2" type="ORF">CN97_02285</name>
</gene>
<accession>A0A086XY96</accession>
<dbReference type="InterPro" id="IPR003593">
    <property type="entry name" value="AAA+_ATPase"/>
</dbReference>
<proteinExistence type="predicted"/>
<protein>
    <submittedName>
        <fullName evidence="2">ATPase</fullName>
    </submittedName>
</protein>